<sequence>AFFGVTIEEIETVKNHPNADRLDVATLVGMNFQFVTGRDNYKAGDRVLYFPLDSLFPFALMEKMDLVREKRADGEVVLDDDGNPVIEGALRGKKHNRLRSIRLRGQLSQGLVGSLDLIEDIDPEERLPEVITEFLGVEKYDPPVVPCQNGNLHQLPAEIGVYDIEGADRYSEVAEKLMDRKCWITEKMEGMNCSITFRPHTGEIFVNQRKYTIVEKEGMKHMFWATFEKIGIMDFFKAAIWDCDSITMYGEFLGPGVQGNIYKFIEHDILFYDVSIDGQFVGVKEKLTILPKHKLVPILCAGTLTLSEWLSGRTIQDASNGLSAWNSKVRREGIVITPMDE</sequence>
<feature type="non-terminal residue" evidence="2">
    <location>
        <position position="341"/>
    </location>
</feature>
<accession>X0S0R4</accession>
<dbReference type="Pfam" id="PF21189">
    <property type="entry name" value="PHA02142"/>
    <property type="match status" value="1"/>
</dbReference>
<proteinExistence type="predicted"/>
<dbReference type="Gene3D" id="3.30.470.30">
    <property type="entry name" value="DNA ligase/mRNA capping enzyme"/>
    <property type="match status" value="1"/>
</dbReference>
<reference evidence="2" key="1">
    <citation type="journal article" date="2014" name="Front. Microbiol.">
        <title>High frequency of phylogenetically diverse reductive dehalogenase-homologous genes in deep subseafloor sedimentary metagenomes.</title>
        <authorList>
            <person name="Kawai M."/>
            <person name="Futagami T."/>
            <person name="Toyoda A."/>
            <person name="Takaki Y."/>
            <person name="Nishi S."/>
            <person name="Hori S."/>
            <person name="Arai W."/>
            <person name="Tsubouchi T."/>
            <person name="Morono Y."/>
            <person name="Uchiyama I."/>
            <person name="Ito T."/>
            <person name="Fujiyama A."/>
            <person name="Inagaki F."/>
            <person name="Takami H."/>
        </authorList>
    </citation>
    <scope>NUCLEOTIDE SEQUENCE</scope>
    <source>
        <strain evidence="2">Expedition CK06-06</strain>
    </source>
</reference>
<protein>
    <recommendedName>
        <fullName evidence="1">RNA ligase domain-containing protein</fullName>
    </recommendedName>
</protein>
<gene>
    <name evidence="2" type="ORF">S01H1_17750</name>
</gene>
<dbReference type="Gene3D" id="2.40.50.140">
    <property type="entry name" value="Nucleic acid-binding proteins"/>
    <property type="match status" value="1"/>
</dbReference>
<evidence type="ECO:0000259" key="1">
    <source>
        <dbReference type="Pfam" id="PF09414"/>
    </source>
</evidence>
<dbReference type="InterPro" id="IPR021122">
    <property type="entry name" value="RNA_ligase_dom_REL/Rnl2"/>
</dbReference>
<feature type="non-terminal residue" evidence="2">
    <location>
        <position position="1"/>
    </location>
</feature>
<dbReference type="EMBL" id="BARS01009438">
    <property type="protein sequence ID" value="GAF74643.1"/>
    <property type="molecule type" value="Genomic_DNA"/>
</dbReference>
<feature type="domain" description="RNA ligase" evidence="1">
    <location>
        <begin position="181"/>
        <end position="341"/>
    </location>
</feature>
<name>X0S0R4_9ZZZZ</name>
<dbReference type="Pfam" id="PF09414">
    <property type="entry name" value="RNA_ligase"/>
    <property type="match status" value="1"/>
</dbReference>
<dbReference type="InterPro" id="IPR012340">
    <property type="entry name" value="NA-bd_OB-fold"/>
</dbReference>
<dbReference type="SUPFAM" id="SSF56091">
    <property type="entry name" value="DNA ligase/mRNA capping enzyme, catalytic domain"/>
    <property type="match status" value="1"/>
</dbReference>
<evidence type="ECO:0000313" key="2">
    <source>
        <dbReference type="EMBL" id="GAF74643.1"/>
    </source>
</evidence>
<dbReference type="AlphaFoldDB" id="X0S0R4"/>
<comment type="caution">
    <text evidence="2">The sequence shown here is derived from an EMBL/GenBank/DDBJ whole genome shotgun (WGS) entry which is preliminary data.</text>
</comment>
<organism evidence="2">
    <name type="scientific">marine sediment metagenome</name>
    <dbReference type="NCBI Taxonomy" id="412755"/>
    <lineage>
        <taxon>unclassified sequences</taxon>
        <taxon>metagenomes</taxon>
        <taxon>ecological metagenomes</taxon>
    </lineage>
</organism>